<accession>A0A485K7L9</accession>
<dbReference type="GO" id="GO:0006508">
    <property type="term" value="P:proteolysis"/>
    <property type="evidence" value="ECO:0007669"/>
    <property type="project" value="UniProtKB-KW"/>
</dbReference>
<dbReference type="OrthoDB" id="443318at2759"/>
<reference evidence="5 6" key="1">
    <citation type="submission" date="2019-03" db="EMBL/GenBank/DDBJ databases">
        <authorList>
            <person name="Gaulin E."/>
            <person name="Dumas B."/>
        </authorList>
    </citation>
    <scope>NUCLEOTIDE SEQUENCE [LARGE SCALE GENOMIC DNA]</scope>
    <source>
        <strain evidence="5">CBS 568.67</strain>
    </source>
</reference>
<dbReference type="Gene3D" id="3.40.50.1820">
    <property type="entry name" value="alpha/beta hydrolase"/>
    <property type="match status" value="1"/>
</dbReference>
<reference evidence="4" key="2">
    <citation type="submission" date="2019-06" db="EMBL/GenBank/DDBJ databases">
        <title>Genomics analysis of Aphanomyces spp. identifies a new class of oomycete effector associated with host adaptation.</title>
        <authorList>
            <person name="Gaulin E."/>
        </authorList>
    </citation>
    <scope>NUCLEOTIDE SEQUENCE</scope>
    <source>
        <strain evidence="4">CBS 578.67</strain>
    </source>
</reference>
<dbReference type="InterPro" id="IPR029058">
    <property type="entry name" value="AB_hydrolase_fold"/>
</dbReference>
<evidence type="ECO:0000256" key="1">
    <source>
        <dbReference type="ARBA" id="ARBA00009431"/>
    </source>
</evidence>
<feature type="chain" id="PRO_5033892181" description="Carboxypeptidase" evidence="2">
    <location>
        <begin position="17"/>
        <end position="551"/>
    </location>
</feature>
<feature type="transmembrane region" description="Helical" evidence="3">
    <location>
        <begin position="520"/>
        <end position="540"/>
    </location>
</feature>
<keyword evidence="2" id="KW-0378">Hydrolase</keyword>
<dbReference type="PROSITE" id="PS00131">
    <property type="entry name" value="CARBOXYPEPT_SER_SER"/>
    <property type="match status" value="1"/>
</dbReference>
<evidence type="ECO:0000256" key="3">
    <source>
        <dbReference type="SAM" id="Phobius"/>
    </source>
</evidence>
<gene>
    <name evidence="5" type="primary">Aste57867_2418</name>
    <name evidence="4" type="ORF">As57867_002412</name>
    <name evidence="5" type="ORF">ASTE57867_2418</name>
</gene>
<dbReference type="InterPro" id="IPR001563">
    <property type="entry name" value="Peptidase_S10"/>
</dbReference>
<dbReference type="SUPFAM" id="SSF53474">
    <property type="entry name" value="alpha/beta-Hydrolases"/>
    <property type="match status" value="1"/>
</dbReference>
<keyword evidence="2" id="KW-0732">Signal</keyword>
<feature type="signal peptide" evidence="2">
    <location>
        <begin position="1"/>
        <end position="16"/>
    </location>
</feature>
<dbReference type="Proteomes" id="UP000332933">
    <property type="component" value="Unassembled WGS sequence"/>
</dbReference>
<comment type="similarity">
    <text evidence="1 2">Belongs to the peptidase S10 family.</text>
</comment>
<keyword evidence="3" id="KW-0472">Membrane</keyword>
<dbReference type="PANTHER" id="PTHR11802">
    <property type="entry name" value="SERINE PROTEASE FAMILY S10 SERINE CARBOXYPEPTIDASE"/>
    <property type="match status" value="1"/>
</dbReference>
<dbReference type="Pfam" id="PF00450">
    <property type="entry name" value="Peptidase_S10"/>
    <property type="match status" value="1"/>
</dbReference>
<evidence type="ECO:0000256" key="2">
    <source>
        <dbReference type="RuleBase" id="RU361156"/>
    </source>
</evidence>
<keyword evidence="3" id="KW-0812">Transmembrane</keyword>
<dbReference type="PRINTS" id="PR00724">
    <property type="entry name" value="CRBOXYPTASEC"/>
</dbReference>
<keyword evidence="2" id="KW-0121">Carboxypeptidase</keyword>
<sequence>MRLSWFTCAVVGAVMAAPSYYKNEGDIPVLNAHKITQLPNFNDKRPIDFDQYAGRIPLSVDGVQLFYWLVESENDPKNDPLVLWLNGGPGCSSLAGMFTELGPFVVQGDLSVKRNTYAWNRKTNMLFLESPAGVGFSKPLLDPSHYNEEYTTDRAYEFLERFFDMYPTYQHRPFYIMGESYAGRYIPFLVHKLVTTPIGNVTLAGFAIGNPATDDKVDGNALMDYYYTHGMISRQNYQASVKACVGEEIRKCLSSHDQCSPDCSAALKAGIIEVDKQKLNPYNIYGDVCLLENGQANALHYPLHATAIIPRGDIGPCQDVFTKSYLQLNTVQRAIHADGDHVPWSDCNHNVTRLYTRSTSALQLYPRILASGLKALIYSGDADSVVNFIGTERWIADEGLNLTLEQEWEAWFGPDKQLAGYAQQYTNLTFKTVKGAGHMVAAVRPLHALFLFECFVFGTQACESFIYPSDGLELLTGETHQSAEYGFNPVGYRPGHVGYSPGGRISDTERLSRDGPPSGGAWLISGIGIVLLVVFILAHVQSFRRSTYMRL</sequence>
<evidence type="ECO:0000313" key="5">
    <source>
        <dbReference type="EMBL" id="VFT79619.1"/>
    </source>
</evidence>
<evidence type="ECO:0000313" key="6">
    <source>
        <dbReference type="Proteomes" id="UP000332933"/>
    </source>
</evidence>
<dbReference type="GO" id="GO:0004185">
    <property type="term" value="F:serine-type carboxypeptidase activity"/>
    <property type="evidence" value="ECO:0007669"/>
    <property type="project" value="UniProtKB-UniRule"/>
</dbReference>
<name>A0A485K7L9_9STRA</name>
<organism evidence="5 6">
    <name type="scientific">Aphanomyces stellatus</name>
    <dbReference type="NCBI Taxonomy" id="120398"/>
    <lineage>
        <taxon>Eukaryota</taxon>
        <taxon>Sar</taxon>
        <taxon>Stramenopiles</taxon>
        <taxon>Oomycota</taxon>
        <taxon>Saprolegniomycetes</taxon>
        <taxon>Saprolegniales</taxon>
        <taxon>Verrucalvaceae</taxon>
        <taxon>Aphanomyces</taxon>
    </lineage>
</organism>
<dbReference type="PANTHER" id="PTHR11802:SF201">
    <property type="entry name" value="CARBOXYPEPTIDASE"/>
    <property type="match status" value="1"/>
</dbReference>
<dbReference type="EMBL" id="VJMH01000279">
    <property type="protein sequence ID" value="KAF0717232.1"/>
    <property type="molecule type" value="Genomic_DNA"/>
</dbReference>
<dbReference type="AlphaFoldDB" id="A0A485K7L9"/>
<dbReference type="InterPro" id="IPR018202">
    <property type="entry name" value="Ser_caboxypep_ser_AS"/>
</dbReference>
<dbReference type="EC" id="3.4.16.-" evidence="2"/>
<evidence type="ECO:0000313" key="4">
    <source>
        <dbReference type="EMBL" id="KAF0717232.1"/>
    </source>
</evidence>
<dbReference type="EMBL" id="CAADRA010000279">
    <property type="protein sequence ID" value="VFT79619.1"/>
    <property type="molecule type" value="Genomic_DNA"/>
</dbReference>
<proteinExistence type="inferred from homology"/>
<keyword evidence="3" id="KW-1133">Transmembrane helix</keyword>
<keyword evidence="2" id="KW-0645">Protease</keyword>
<protein>
    <recommendedName>
        <fullName evidence="2">Carboxypeptidase</fullName>
        <ecNumber evidence="2">3.4.16.-</ecNumber>
    </recommendedName>
</protein>
<keyword evidence="6" id="KW-1185">Reference proteome</keyword>